<keyword evidence="1" id="KW-0472">Membrane</keyword>
<feature type="transmembrane region" description="Helical" evidence="1">
    <location>
        <begin position="12"/>
        <end position="29"/>
    </location>
</feature>
<keyword evidence="1" id="KW-0812">Transmembrane</keyword>
<sequence length="160" mass="18549">MLKSKVKYMYRIISFIVIFSFVSTMLYFHNLNSHHTMSNHHTANHHAHGVFEIPSNKNVPTIHGWVKQDLSGSWLLKIEPENFSFTPELIGTKDESYNKGHAHLYINNKKVNRLYGSYYNLDLLEKGTHHIKVSLHANDHRVLTHQGKEVAFVTTVKVNK</sequence>
<evidence type="ECO:0000313" key="2">
    <source>
        <dbReference type="EMBL" id="MDZ5471707.1"/>
    </source>
</evidence>
<dbReference type="Proteomes" id="UP001290455">
    <property type="component" value="Unassembled WGS sequence"/>
</dbReference>
<name>A0ABU5IX32_9BACI</name>
<keyword evidence="3" id="KW-1185">Reference proteome</keyword>
<comment type="caution">
    <text evidence="2">The sequence shown here is derived from an EMBL/GenBank/DDBJ whole genome shotgun (WGS) entry which is preliminary data.</text>
</comment>
<evidence type="ECO:0008006" key="4">
    <source>
        <dbReference type="Google" id="ProtNLM"/>
    </source>
</evidence>
<dbReference type="EMBL" id="JAXOFX010000004">
    <property type="protein sequence ID" value="MDZ5471707.1"/>
    <property type="molecule type" value="Genomic_DNA"/>
</dbReference>
<gene>
    <name evidence="2" type="ORF">SM124_08105</name>
</gene>
<evidence type="ECO:0000256" key="1">
    <source>
        <dbReference type="SAM" id="Phobius"/>
    </source>
</evidence>
<organism evidence="2 3">
    <name type="scientific">Robertmurraya mangrovi</name>
    <dbReference type="NCBI Taxonomy" id="3098077"/>
    <lineage>
        <taxon>Bacteria</taxon>
        <taxon>Bacillati</taxon>
        <taxon>Bacillota</taxon>
        <taxon>Bacilli</taxon>
        <taxon>Bacillales</taxon>
        <taxon>Bacillaceae</taxon>
        <taxon>Robertmurraya</taxon>
    </lineage>
</organism>
<reference evidence="2 3" key="1">
    <citation type="submission" date="2023-11" db="EMBL/GenBank/DDBJ databases">
        <title>Bacillus jintuensis, isolated from a mudflat on the Beibu Gulf coast.</title>
        <authorList>
            <person name="Li M."/>
        </authorList>
    </citation>
    <scope>NUCLEOTIDE SEQUENCE [LARGE SCALE GENOMIC DNA]</scope>
    <source>
        <strain evidence="2 3">31A1R</strain>
    </source>
</reference>
<evidence type="ECO:0000313" key="3">
    <source>
        <dbReference type="Proteomes" id="UP001290455"/>
    </source>
</evidence>
<proteinExistence type="predicted"/>
<keyword evidence="1" id="KW-1133">Transmembrane helix</keyword>
<accession>A0ABU5IX32</accession>
<protein>
    <recommendedName>
        <fullName evidence="4">DUF4399 domain-containing protein</fullName>
    </recommendedName>
</protein>